<keyword evidence="3" id="KW-1185">Reference proteome</keyword>
<reference evidence="2" key="1">
    <citation type="submission" date="2022-03" db="EMBL/GenBank/DDBJ databases">
        <authorList>
            <person name="Tunstrom K."/>
        </authorList>
    </citation>
    <scope>NUCLEOTIDE SEQUENCE</scope>
</reference>
<dbReference type="Proteomes" id="UP001153954">
    <property type="component" value="Unassembled WGS sequence"/>
</dbReference>
<accession>A0AAU9U8K8</accession>
<sequence>MPPTKDHNSKYSYGRSFSSDMVMSAKVYHPATNLLPPTPPQSPTGISTSFPNRTTVPCSRQNSQTNGKY</sequence>
<protein>
    <submittedName>
        <fullName evidence="2">Uncharacterized protein</fullName>
    </submittedName>
</protein>
<evidence type="ECO:0000313" key="2">
    <source>
        <dbReference type="EMBL" id="CAH2094147.1"/>
    </source>
</evidence>
<dbReference type="AlphaFoldDB" id="A0AAU9U8K8"/>
<evidence type="ECO:0000313" key="3">
    <source>
        <dbReference type="Proteomes" id="UP001153954"/>
    </source>
</evidence>
<name>A0AAU9U8K8_EUPED</name>
<feature type="compositionally biased region" description="Polar residues" evidence="1">
    <location>
        <begin position="43"/>
        <end position="69"/>
    </location>
</feature>
<comment type="caution">
    <text evidence="2">The sequence shown here is derived from an EMBL/GenBank/DDBJ whole genome shotgun (WGS) entry which is preliminary data.</text>
</comment>
<gene>
    <name evidence="2" type="ORF">EEDITHA_LOCUS9744</name>
</gene>
<evidence type="ECO:0000256" key="1">
    <source>
        <dbReference type="SAM" id="MobiDB-lite"/>
    </source>
</evidence>
<dbReference type="EMBL" id="CAKOGL010000013">
    <property type="protein sequence ID" value="CAH2094147.1"/>
    <property type="molecule type" value="Genomic_DNA"/>
</dbReference>
<feature type="region of interest" description="Disordered" evidence="1">
    <location>
        <begin position="31"/>
        <end position="69"/>
    </location>
</feature>
<proteinExistence type="predicted"/>
<organism evidence="2 3">
    <name type="scientific">Euphydryas editha</name>
    <name type="common">Edith's checkerspot</name>
    <dbReference type="NCBI Taxonomy" id="104508"/>
    <lineage>
        <taxon>Eukaryota</taxon>
        <taxon>Metazoa</taxon>
        <taxon>Ecdysozoa</taxon>
        <taxon>Arthropoda</taxon>
        <taxon>Hexapoda</taxon>
        <taxon>Insecta</taxon>
        <taxon>Pterygota</taxon>
        <taxon>Neoptera</taxon>
        <taxon>Endopterygota</taxon>
        <taxon>Lepidoptera</taxon>
        <taxon>Glossata</taxon>
        <taxon>Ditrysia</taxon>
        <taxon>Papilionoidea</taxon>
        <taxon>Nymphalidae</taxon>
        <taxon>Nymphalinae</taxon>
        <taxon>Euphydryas</taxon>
    </lineage>
</organism>